<feature type="transmembrane region" description="Helical" evidence="8">
    <location>
        <begin position="260"/>
        <end position="279"/>
    </location>
</feature>
<dbReference type="PANTHER" id="PTHR36838">
    <property type="entry name" value="AUXIN EFFLUX CARRIER FAMILY PROTEIN"/>
    <property type="match status" value="1"/>
</dbReference>
<dbReference type="EMBL" id="VSSQ01003854">
    <property type="protein sequence ID" value="MPM22650.1"/>
    <property type="molecule type" value="Genomic_DNA"/>
</dbReference>
<feature type="transmembrane region" description="Helical" evidence="8">
    <location>
        <begin position="6"/>
        <end position="25"/>
    </location>
</feature>
<evidence type="ECO:0008006" key="10">
    <source>
        <dbReference type="Google" id="ProtNLM"/>
    </source>
</evidence>
<evidence type="ECO:0000256" key="2">
    <source>
        <dbReference type="ARBA" id="ARBA00010145"/>
    </source>
</evidence>
<keyword evidence="7 8" id="KW-0472">Membrane</keyword>
<feature type="transmembrane region" description="Helical" evidence="8">
    <location>
        <begin position="170"/>
        <end position="188"/>
    </location>
</feature>
<reference evidence="9" key="1">
    <citation type="submission" date="2019-08" db="EMBL/GenBank/DDBJ databases">
        <authorList>
            <person name="Kucharzyk K."/>
            <person name="Murdoch R.W."/>
            <person name="Higgins S."/>
            <person name="Loffler F."/>
        </authorList>
    </citation>
    <scope>NUCLEOTIDE SEQUENCE</scope>
</reference>
<dbReference type="GO" id="GO:0005886">
    <property type="term" value="C:plasma membrane"/>
    <property type="evidence" value="ECO:0007669"/>
    <property type="project" value="UniProtKB-SubCell"/>
</dbReference>
<comment type="similarity">
    <text evidence="2">Belongs to the auxin efflux carrier (TC 2.A.69) family.</text>
</comment>
<dbReference type="PANTHER" id="PTHR36838:SF4">
    <property type="entry name" value="AUXIN EFFLUX CARRIER FAMILY PROTEIN"/>
    <property type="match status" value="1"/>
</dbReference>
<evidence type="ECO:0000256" key="5">
    <source>
        <dbReference type="ARBA" id="ARBA00022692"/>
    </source>
</evidence>
<feature type="transmembrane region" description="Helical" evidence="8">
    <location>
        <begin position="68"/>
        <end position="92"/>
    </location>
</feature>
<sequence>MEQLLFSINTTLPVVILILLGLFLAKIKVMDCQFTAALNRFAYNVTLPFLIYSNLSEVDIKSLWNIKYVLLCMAATVLCFFLSWVVSVFLVKNEKPLRGEFVQGSFRGSAILLAFAFIQNIYGTVTVTSLMVLATVPLYNILSVVILYMTQGQGSGKLPKEVWKGMLTNMIKNPIIIGIAVGMLGSALNPQFPYVIDKTIDTLASLMTPLALLGLGASFEGRRAMGYFGLTWTATLLKLLIFPALFLPLAMGLGLQGEEMAAFLIMVGSPTSVSCYVMARNTGHEGVLSSGMILVSTILGAFTLTFWVYILRLLGCI</sequence>
<feature type="transmembrane region" description="Helical" evidence="8">
    <location>
        <begin position="291"/>
        <end position="310"/>
    </location>
</feature>
<organism evidence="9">
    <name type="scientific">bioreactor metagenome</name>
    <dbReference type="NCBI Taxonomy" id="1076179"/>
    <lineage>
        <taxon>unclassified sequences</taxon>
        <taxon>metagenomes</taxon>
        <taxon>ecological metagenomes</taxon>
    </lineage>
</organism>
<dbReference type="InterPro" id="IPR038770">
    <property type="entry name" value="Na+/solute_symporter_sf"/>
</dbReference>
<accession>A0A644Y288</accession>
<feature type="transmembrane region" description="Helical" evidence="8">
    <location>
        <begin position="200"/>
        <end position="219"/>
    </location>
</feature>
<evidence type="ECO:0000256" key="4">
    <source>
        <dbReference type="ARBA" id="ARBA00022475"/>
    </source>
</evidence>
<protein>
    <recommendedName>
        <fullName evidence="10">Transporter YfdV</fullName>
    </recommendedName>
</protein>
<feature type="transmembrane region" description="Helical" evidence="8">
    <location>
        <begin position="226"/>
        <end position="248"/>
    </location>
</feature>
<keyword evidence="3" id="KW-0813">Transport</keyword>
<evidence type="ECO:0000313" key="9">
    <source>
        <dbReference type="EMBL" id="MPM22650.1"/>
    </source>
</evidence>
<dbReference type="Gene3D" id="1.20.1530.20">
    <property type="match status" value="1"/>
</dbReference>
<dbReference type="Pfam" id="PF03547">
    <property type="entry name" value="Mem_trans"/>
    <property type="match status" value="1"/>
</dbReference>
<evidence type="ECO:0000256" key="6">
    <source>
        <dbReference type="ARBA" id="ARBA00022989"/>
    </source>
</evidence>
<feature type="transmembrane region" description="Helical" evidence="8">
    <location>
        <begin position="104"/>
        <end position="122"/>
    </location>
</feature>
<feature type="transmembrane region" description="Helical" evidence="8">
    <location>
        <begin position="128"/>
        <end position="149"/>
    </location>
</feature>
<keyword evidence="5 8" id="KW-0812">Transmembrane</keyword>
<keyword evidence="4" id="KW-1003">Cell membrane</keyword>
<evidence type="ECO:0000256" key="8">
    <source>
        <dbReference type="SAM" id="Phobius"/>
    </source>
</evidence>
<evidence type="ECO:0000256" key="1">
    <source>
        <dbReference type="ARBA" id="ARBA00004651"/>
    </source>
</evidence>
<comment type="caution">
    <text evidence="9">The sequence shown here is derived from an EMBL/GenBank/DDBJ whole genome shotgun (WGS) entry which is preliminary data.</text>
</comment>
<evidence type="ECO:0000256" key="7">
    <source>
        <dbReference type="ARBA" id="ARBA00023136"/>
    </source>
</evidence>
<evidence type="ECO:0000256" key="3">
    <source>
        <dbReference type="ARBA" id="ARBA00022448"/>
    </source>
</evidence>
<dbReference type="AlphaFoldDB" id="A0A644Y288"/>
<gene>
    <name evidence="9" type="ORF">SDC9_69108</name>
</gene>
<proteinExistence type="inferred from homology"/>
<keyword evidence="6 8" id="KW-1133">Transmembrane helix</keyword>
<comment type="subcellular location">
    <subcellularLocation>
        <location evidence="1">Cell membrane</location>
        <topology evidence="1">Multi-pass membrane protein</topology>
    </subcellularLocation>
</comment>
<dbReference type="GO" id="GO:0055085">
    <property type="term" value="P:transmembrane transport"/>
    <property type="evidence" value="ECO:0007669"/>
    <property type="project" value="InterPro"/>
</dbReference>
<name>A0A644Y288_9ZZZZ</name>
<dbReference type="InterPro" id="IPR004776">
    <property type="entry name" value="Mem_transp_PIN-like"/>
</dbReference>
<feature type="transmembrane region" description="Helical" evidence="8">
    <location>
        <begin position="37"/>
        <end position="56"/>
    </location>
</feature>